<feature type="binding site" evidence="12">
    <location>
        <position position="637"/>
    </location>
    <ligand>
        <name>Zn(2+)</name>
        <dbReference type="ChEBI" id="CHEBI:29105"/>
        <label>1</label>
        <note>catalytic</note>
    </ligand>
</feature>
<sequence>MKTSNLGYPRIGSNREWKRALEAFWKRELTEASFLQQMEQIRLANLQKQKDMGIDIIPVNDFTLYDHMLDMAVMFGLVPKRFEAAKNPISLYFGMARGKQEAVACEMTKWFNTNYHYIVPEWEDRTPRLVENKPLTAYKEAKEKLGIEGKPVIVGPVTFIKCAKGYLPEQEDTLLSQLVPLYCRILQELEQAGAQWIQIDEPIFVTSLSEEELTASKKIYEQFHKASSGLNIMLQTYFESAEHYKEIIQFPVQGIGLDFVHGEKTLDEMRMHGFPEDKVLGAGILDGRNIWRANLSQKQELILQLEELAASERIWIQPSCSLLHVPVSAKHEHSLPQELYNSLAFADEKLEELRLLSSPSQQEAIKKYDDALYLLNSSPARNRTEVLWEVEKAQGKDLKRNQPYMNRKQKQQEVWNLPLLPTTTIGSFPQTAEVKQARGKHKRGEWTKAQYDQFVKNQIEKWIKIQEDIGLDVLVHGEFERTDMVEFFGQKLNGFAFLENGWVQSYGSRCVKPPVIYGDVDFSEPMTVNESVYAQSLTDKPVKGMLTGPVTILNWSFVRDDISRENVCYQIANALQKEVLALESAGITMIQVDEPALREGLPLKKSKWQHYIDWSVNCFLLTTCAVKETTQIHTHMCYCDFNEFLGVISKLDADVISLETSRSHGELVSAFTWQSYEKGIGLGVYDIHSPRIPEIEEMRVMIEKTLEVLHEDQMWVNPDCGLKTRNISETIQSLKNMTAAAALVRKKEAVS</sequence>
<feature type="binding site" evidence="10">
    <location>
        <position position="478"/>
    </location>
    <ligand>
        <name>L-homocysteine</name>
        <dbReference type="ChEBI" id="CHEBI:58199"/>
    </ligand>
</feature>
<feature type="binding site" evidence="12">
    <location>
        <position position="659"/>
    </location>
    <ligand>
        <name>Zn(2+)</name>
        <dbReference type="ChEBI" id="CHEBI:29105"/>
        <label>1</label>
        <note>catalytic</note>
    </ligand>
</feature>
<feature type="binding site" evidence="10">
    <location>
        <position position="720"/>
    </location>
    <ligand>
        <name>Zn(2+)</name>
        <dbReference type="ChEBI" id="CHEBI:29105"/>
        <note>catalytic</note>
    </ligand>
</feature>
<keyword evidence="7 10" id="KW-0479">Metal-binding</keyword>
<comment type="catalytic activity">
    <reaction evidence="10">
        <text>5-methyltetrahydropteroyltri-L-glutamate + L-homocysteine = tetrahydropteroyltri-L-glutamate + L-methionine</text>
        <dbReference type="Rhea" id="RHEA:21196"/>
        <dbReference type="ChEBI" id="CHEBI:57844"/>
        <dbReference type="ChEBI" id="CHEBI:58140"/>
        <dbReference type="ChEBI" id="CHEBI:58199"/>
        <dbReference type="ChEBI" id="CHEBI:58207"/>
        <dbReference type="EC" id="2.1.1.14"/>
    </reaction>
</comment>
<evidence type="ECO:0000256" key="4">
    <source>
        <dbReference type="ARBA" id="ARBA00022603"/>
    </source>
</evidence>
<comment type="cofactor">
    <cofactor evidence="10">
        <name>Zn(2+)</name>
        <dbReference type="ChEBI" id="CHEBI:29105"/>
    </cofactor>
    <text evidence="10">Binds 1 zinc ion per subunit.</text>
</comment>
<evidence type="ECO:0000256" key="12">
    <source>
        <dbReference type="PIRSR" id="PIRSR000382-2"/>
    </source>
</evidence>
<evidence type="ECO:0000256" key="3">
    <source>
        <dbReference type="ARBA" id="ARBA00009553"/>
    </source>
</evidence>
<evidence type="ECO:0000256" key="9">
    <source>
        <dbReference type="ARBA" id="ARBA00023167"/>
    </source>
</evidence>
<comment type="pathway">
    <text evidence="2 10">Amino-acid biosynthesis; L-methionine biosynthesis via de novo pathway; L-methionine from L-homocysteine (MetE route): step 1/1.</text>
</comment>
<gene>
    <name evidence="10 16" type="primary">metE</name>
    <name evidence="16" type="ORF">LCY76_07715</name>
</gene>
<dbReference type="GO" id="GO:0009086">
    <property type="term" value="P:methionine biosynthetic process"/>
    <property type="evidence" value="ECO:0007669"/>
    <property type="project" value="UniProtKB-UniRule"/>
</dbReference>
<feature type="active site" description="Proton donor" evidence="10 13">
    <location>
        <position position="688"/>
    </location>
</feature>
<dbReference type="NCBIfam" id="TIGR01371">
    <property type="entry name" value="met_syn_B12ind"/>
    <property type="match status" value="1"/>
</dbReference>
<evidence type="ECO:0000256" key="8">
    <source>
        <dbReference type="ARBA" id="ARBA00022833"/>
    </source>
</evidence>
<keyword evidence="5 10" id="KW-0028">Amino-acid biosynthesis</keyword>
<feature type="domain" description="Cobalamin-independent methionine synthase MetE N-terminal" evidence="15">
    <location>
        <begin position="3"/>
        <end position="308"/>
    </location>
</feature>
<dbReference type="PANTHER" id="PTHR30519">
    <property type="entry name" value="5-METHYLTETRAHYDROPTEROYLTRIGLUTAMATE--HOMOCYSTEINE METHYLTRANSFERASE"/>
    <property type="match status" value="1"/>
</dbReference>
<feature type="binding site" evidence="12">
    <location>
        <position position="635"/>
    </location>
    <ligand>
        <name>Zn(2+)</name>
        <dbReference type="ChEBI" id="CHEBI:29105"/>
        <label>1</label>
        <note>catalytic</note>
    </ligand>
</feature>
<dbReference type="Proteomes" id="UP001139011">
    <property type="component" value="Unassembled WGS sequence"/>
</dbReference>
<dbReference type="Gene3D" id="3.20.20.210">
    <property type="match status" value="2"/>
</dbReference>
<evidence type="ECO:0000256" key="7">
    <source>
        <dbReference type="ARBA" id="ARBA00022723"/>
    </source>
</evidence>
<feature type="binding site" evidence="10">
    <location>
        <position position="109"/>
    </location>
    <ligand>
        <name>5-methyltetrahydropteroyltri-L-glutamate</name>
        <dbReference type="ChEBI" id="CHEBI:58207"/>
    </ligand>
</feature>
<dbReference type="CDD" id="cd03312">
    <property type="entry name" value="CIMS_N_terminal_like"/>
    <property type="match status" value="1"/>
</dbReference>
<feature type="binding site" evidence="12">
    <location>
        <position position="720"/>
    </location>
    <ligand>
        <name>Zn(2+)</name>
        <dbReference type="ChEBI" id="CHEBI:29105"/>
        <label>1</label>
        <note>catalytic</note>
    </ligand>
</feature>
<feature type="binding site" evidence="11">
    <location>
        <position position="18"/>
    </location>
    <ligand>
        <name>5-methyltetrahydropteroyltri-L-glutamate</name>
        <dbReference type="ChEBI" id="CHEBI:58207"/>
    </ligand>
</feature>
<feature type="binding site" evidence="10">
    <location>
        <begin position="15"/>
        <end position="18"/>
    </location>
    <ligand>
        <name>5-methyltetrahydropteroyltri-L-glutamate</name>
        <dbReference type="ChEBI" id="CHEBI:58207"/>
    </ligand>
</feature>
<dbReference type="RefSeq" id="WP_248252148.1">
    <property type="nucleotide sequence ID" value="NZ_JAIWJX010000002.1"/>
</dbReference>
<evidence type="ECO:0000256" key="10">
    <source>
        <dbReference type="HAMAP-Rule" id="MF_00172"/>
    </source>
</evidence>
<evidence type="ECO:0000256" key="6">
    <source>
        <dbReference type="ARBA" id="ARBA00022679"/>
    </source>
</evidence>
<evidence type="ECO:0000256" key="2">
    <source>
        <dbReference type="ARBA" id="ARBA00004681"/>
    </source>
</evidence>
<dbReference type="Pfam" id="PF08267">
    <property type="entry name" value="Meth_synt_1"/>
    <property type="match status" value="1"/>
</dbReference>
<name>A0A9X1X9G5_9BACL</name>
<keyword evidence="17" id="KW-1185">Reference proteome</keyword>
<feature type="binding site" evidence="10 11">
    <location>
        <position position="478"/>
    </location>
    <ligand>
        <name>L-methionine</name>
        <dbReference type="ChEBI" id="CHEBI:57844"/>
    </ligand>
</feature>
<dbReference type="GO" id="GO:0032259">
    <property type="term" value="P:methylation"/>
    <property type="evidence" value="ECO:0007669"/>
    <property type="project" value="UniProtKB-KW"/>
</dbReference>
<feature type="binding site" evidence="11">
    <location>
        <position position="114"/>
    </location>
    <ligand>
        <name>5-methyltetrahydropteroyltri-L-glutamate</name>
        <dbReference type="ChEBI" id="CHEBI:58207"/>
    </ligand>
</feature>
<keyword evidence="9 10" id="KW-0486">Methionine biosynthesis</keyword>
<evidence type="ECO:0000259" key="14">
    <source>
        <dbReference type="Pfam" id="PF01717"/>
    </source>
</evidence>
<dbReference type="EC" id="2.1.1.14" evidence="10"/>
<dbReference type="InterPro" id="IPR002629">
    <property type="entry name" value="Met_Synth_C/arc"/>
</dbReference>
<feature type="binding site" evidence="10 11">
    <location>
        <begin position="425"/>
        <end position="427"/>
    </location>
    <ligand>
        <name>L-methionine</name>
        <dbReference type="ChEBI" id="CHEBI:57844"/>
    </ligand>
</feature>
<evidence type="ECO:0000256" key="5">
    <source>
        <dbReference type="ARBA" id="ARBA00022605"/>
    </source>
</evidence>
<proteinExistence type="inferred from homology"/>
<feature type="binding site" evidence="10">
    <location>
        <position position="599"/>
    </location>
    <ligand>
        <name>5-methyltetrahydropteroyltri-L-glutamate</name>
        <dbReference type="ChEBI" id="CHEBI:58207"/>
    </ligand>
</feature>
<feature type="domain" description="Cobalamin-independent methionine synthase MetE C-terminal/archaeal" evidence="14">
    <location>
        <begin position="420"/>
        <end position="742"/>
    </location>
</feature>
<feature type="binding site" evidence="10 11">
    <location>
        <position position="593"/>
    </location>
    <ligand>
        <name>L-methionine</name>
        <dbReference type="ChEBI" id="CHEBI:57844"/>
    </ligand>
</feature>
<reference evidence="16" key="1">
    <citation type="submission" date="2021-09" db="EMBL/GenBank/DDBJ databases">
        <title>Genome analysis of Fictibacillus sp. KIGAM418 isolated from marine sediment.</title>
        <authorList>
            <person name="Seo M.-J."/>
            <person name="Cho E.-S."/>
            <person name="Hwang C.Y."/>
        </authorList>
    </citation>
    <scope>NUCLEOTIDE SEQUENCE</scope>
    <source>
        <strain evidence="16">KIGAM418</strain>
    </source>
</reference>
<organism evidence="16 17">
    <name type="scientific">Fictibacillus marinisediminis</name>
    <dbReference type="NCBI Taxonomy" id="2878389"/>
    <lineage>
        <taxon>Bacteria</taxon>
        <taxon>Bacillati</taxon>
        <taxon>Bacillota</taxon>
        <taxon>Bacilli</taxon>
        <taxon>Bacillales</taxon>
        <taxon>Fictibacillaceae</taxon>
        <taxon>Fictibacillus</taxon>
    </lineage>
</organism>
<feature type="binding site" evidence="10 11">
    <location>
        <begin position="509"/>
        <end position="510"/>
    </location>
    <ligand>
        <name>5-methyltetrahydropteroyltri-L-glutamate</name>
        <dbReference type="ChEBI" id="CHEBI:58207"/>
    </ligand>
</feature>
<evidence type="ECO:0000256" key="1">
    <source>
        <dbReference type="ARBA" id="ARBA00002777"/>
    </source>
</evidence>
<evidence type="ECO:0000313" key="17">
    <source>
        <dbReference type="Proteomes" id="UP001139011"/>
    </source>
</evidence>
<keyword evidence="6 10" id="KW-0808">Transferase</keyword>
<comment type="similarity">
    <text evidence="3 10">Belongs to the vitamin-B12 independent methionine synthase family.</text>
</comment>
<keyword evidence="8 10" id="KW-0862">Zinc</keyword>
<feature type="binding site" evidence="10 11">
    <location>
        <begin position="425"/>
        <end position="427"/>
    </location>
    <ligand>
        <name>L-homocysteine</name>
        <dbReference type="ChEBI" id="CHEBI:58199"/>
    </ligand>
</feature>
<dbReference type="EMBL" id="JAIWJX010000002">
    <property type="protein sequence ID" value="MCK6256476.1"/>
    <property type="molecule type" value="Genomic_DNA"/>
</dbReference>
<accession>A0A9X1X9G5</accession>
<dbReference type="InterPro" id="IPR038071">
    <property type="entry name" value="UROD/MetE-like_sf"/>
</dbReference>
<feature type="binding site" evidence="10 11">
    <location>
        <position position="555"/>
    </location>
    <ligand>
        <name>5-methyltetrahydropteroyltri-L-glutamate</name>
        <dbReference type="ChEBI" id="CHEBI:58207"/>
    </ligand>
</feature>
<evidence type="ECO:0000313" key="16">
    <source>
        <dbReference type="EMBL" id="MCK6256476.1"/>
    </source>
</evidence>
<feature type="binding site" evidence="10">
    <location>
        <position position="637"/>
    </location>
    <ligand>
        <name>Zn(2+)</name>
        <dbReference type="ChEBI" id="CHEBI:29105"/>
        <note>catalytic</note>
    </ligand>
</feature>
<comment type="cofactor">
    <cofactor evidence="12">
        <name>Zn(2+)</name>
        <dbReference type="ChEBI" id="CHEBI:29105"/>
    </cofactor>
    <text evidence="12">Binds 2 Zn(2+) ions per subunit.</text>
</comment>
<feature type="binding site" evidence="10 11">
    <location>
        <position position="593"/>
    </location>
    <ligand>
        <name>L-homocysteine</name>
        <dbReference type="ChEBI" id="CHEBI:58199"/>
    </ligand>
</feature>
<dbReference type="AlphaFoldDB" id="A0A9X1X9G5"/>
<dbReference type="GO" id="GO:0003871">
    <property type="term" value="F:5-methyltetrahydropteroyltriglutamate-homocysteine S-methyltransferase activity"/>
    <property type="evidence" value="ECO:0007669"/>
    <property type="project" value="UniProtKB-UniRule"/>
</dbReference>
<keyword evidence="4 10" id="KW-0489">Methyltransferase</keyword>
<protein>
    <recommendedName>
        <fullName evidence="10">5-methyltetrahydropteroyltriglutamate--homocysteine methyltransferase</fullName>
        <ecNumber evidence="10">2.1.1.14</ecNumber>
    </recommendedName>
    <alternativeName>
        <fullName evidence="10">Cobalamin-independent methionine synthase</fullName>
    </alternativeName>
    <alternativeName>
        <fullName evidence="10">Methionine synthase, vitamin-B12 independent isozyme</fullName>
    </alternativeName>
</protein>
<keyword evidence="10" id="KW-0677">Repeat</keyword>
<dbReference type="GO" id="GO:0008270">
    <property type="term" value="F:zinc ion binding"/>
    <property type="evidence" value="ECO:0007669"/>
    <property type="project" value="InterPro"/>
</dbReference>
<dbReference type="InterPro" id="IPR013215">
    <property type="entry name" value="Cbl-indep_Met_Synth_N"/>
</dbReference>
<dbReference type="NCBIfam" id="NF003556">
    <property type="entry name" value="PRK05222.1"/>
    <property type="match status" value="1"/>
</dbReference>
<comment type="function">
    <text evidence="1 10">Catalyzes the transfer of a methyl group from 5-methyltetrahydrofolate to homocysteine resulting in methionine formation.</text>
</comment>
<dbReference type="SUPFAM" id="SSF51726">
    <property type="entry name" value="UROD/MetE-like"/>
    <property type="match status" value="2"/>
</dbReference>
<dbReference type="HAMAP" id="MF_00172">
    <property type="entry name" value="Meth_synth"/>
    <property type="match status" value="1"/>
</dbReference>
<dbReference type="CDD" id="cd03311">
    <property type="entry name" value="CIMS_C_terminal_like"/>
    <property type="match status" value="1"/>
</dbReference>
<dbReference type="Pfam" id="PF01717">
    <property type="entry name" value="Meth_synt_2"/>
    <property type="match status" value="1"/>
</dbReference>
<evidence type="ECO:0000256" key="11">
    <source>
        <dbReference type="PIRSR" id="PIRSR000382-1"/>
    </source>
</evidence>
<dbReference type="PIRSF" id="PIRSF000382">
    <property type="entry name" value="MeTrfase_B12_ind"/>
    <property type="match status" value="1"/>
</dbReference>
<dbReference type="InterPro" id="IPR006276">
    <property type="entry name" value="Cobalamin-indep_Met_synthase"/>
</dbReference>
<comment type="caution">
    <text evidence="16">The sequence shown here is derived from an EMBL/GenBank/DDBJ whole genome shotgun (WGS) entry which is preliminary data.</text>
</comment>
<evidence type="ECO:0000256" key="13">
    <source>
        <dbReference type="PIRSR" id="PIRSR000382-3"/>
    </source>
</evidence>
<feature type="binding site" evidence="10">
    <location>
        <position position="659"/>
    </location>
    <ligand>
        <name>Zn(2+)</name>
        <dbReference type="ChEBI" id="CHEBI:29105"/>
        <note>catalytic</note>
    </ligand>
</feature>
<feature type="binding site" evidence="10">
    <location>
        <position position="635"/>
    </location>
    <ligand>
        <name>Zn(2+)</name>
        <dbReference type="ChEBI" id="CHEBI:29105"/>
        <note>catalytic</note>
    </ligand>
</feature>
<evidence type="ECO:0000259" key="15">
    <source>
        <dbReference type="Pfam" id="PF08267"/>
    </source>
</evidence>